<dbReference type="InterPro" id="IPR052159">
    <property type="entry name" value="Competence_DNA_uptake"/>
</dbReference>
<organism evidence="1 2">
    <name type="scientific">Methanospirillum lacunae</name>
    <dbReference type="NCBI Taxonomy" id="668570"/>
    <lineage>
        <taxon>Archaea</taxon>
        <taxon>Methanobacteriati</taxon>
        <taxon>Methanobacteriota</taxon>
        <taxon>Stenosarchaea group</taxon>
        <taxon>Methanomicrobia</taxon>
        <taxon>Methanomicrobiales</taxon>
        <taxon>Methanospirillaceae</taxon>
        <taxon>Methanospirillum</taxon>
    </lineage>
</organism>
<dbReference type="RefSeq" id="WP_109967556.1">
    <property type="nucleotide sequence ID" value="NZ_CP176093.1"/>
</dbReference>
<protein>
    <recommendedName>
        <fullName evidence="3">Metallo-beta-lactamase domain-containing protein</fullName>
    </recommendedName>
</protein>
<dbReference type="PANTHER" id="PTHR30619:SF7">
    <property type="entry name" value="BETA-LACTAMASE DOMAIN PROTEIN"/>
    <property type="match status" value="1"/>
</dbReference>
<dbReference type="EMBL" id="QGMY01000002">
    <property type="protein sequence ID" value="PWR74277.1"/>
    <property type="molecule type" value="Genomic_DNA"/>
</dbReference>
<evidence type="ECO:0000313" key="2">
    <source>
        <dbReference type="Proteomes" id="UP000245657"/>
    </source>
</evidence>
<proteinExistence type="predicted"/>
<reference evidence="1 2" key="1">
    <citation type="submission" date="2018-05" db="EMBL/GenBank/DDBJ databases">
        <title>Draft genome of Methanospirillum lacunae Ki8-1.</title>
        <authorList>
            <person name="Dueholm M.S."/>
            <person name="Nielsen P.H."/>
            <person name="Bakmann L.F."/>
            <person name="Otzen D.E."/>
        </authorList>
    </citation>
    <scope>NUCLEOTIDE SEQUENCE [LARGE SCALE GENOMIC DNA]</scope>
    <source>
        <strain evidence="1 2">Ki8-1</strain>
    </source>
</reference>
<dbReference type="Proteomes" id="UP000245657">
    <property type="component" value="Unassembled WGS sequence"/>
</dbReference>
<sequence>MSLSYAFIGLLVIFFIIFPVSADLKVHFLDVNEGDAVLLQADGKNMLIDAGTANSGNLTKYYLHSLGITTLDQVLLTSPEEGKSGALTNILNTTPTREYFDGGWNVSDGSYRDVLTMIDEENISHTTVRKGNEVPFAEGVNISIISSEPDGNTGAETLIPLITYGNIRFLLMGKEQTVPGNVSAQILRVADHGSRQGTDPGFVMNVHPDIAIVSSGDGNPDGNPNQNTLNILQTVGAKFMRTDIDGTITISTDGTIYSVGNLRMEPEITLSLVSVVETRAPV</sequence>
<dbReference type="AlphaFoldDB" id="A0A2V2ND39"/>
<dbReference type="SUPFAM" id="SSF56281">
    <property type="entry name" value="Metallo-hydrolase/oxidoreductase"/>
    <property type="match status" value="1"/>
</dbReference>
<dbReference type="GeneID" id="97549659"/>
<comment type="caution">
    <text evidence="1">The sequence shown here is derived from an EMBL/GenBank/DDBJ whole genome shotgun (WGS) entry which is preliminary data.</text>
</comment>
<evidence type="ECO:0008006" key="3">
    <source>
        <dbReference type="Google" id="ProtNLM"/>
    </source>
</evidence>
<dbReference type="PANTHER" id="PTHR30619">
    <property type="entry name" value="DNA INTERNALIZATION/COMPETENCE PROTEIN COMEC/REC2"/>
    <property type="match status" value="1"/>
</dbReference>
<dbReference type="OrthoDB" id="3327at2157"/>
<name>A0A2V2ND39_9EURY</name>
<keyword evidence="2" id="KW-1185">Reference proteome</keyword>
<evidence type="ECO:0000313" key="1">
    <source>
        <dbReference type="EMBL" id="PWR74277.1"/>
    </source>
</evidence>
<gene>
    <name evidence="1" type="ORF">DK846_03790</name>
</gene>
<accession>A0A2V2ND39</accession>
<dbReference type="Gene3D" id="3.60.15.10">
    <property type="entry name" value="Ribonuclease Z/Hydroxyacylglutathione hydrolase-like"/>
    <property type="match status" value="1"/>
</dbReference>
<dbReference type="InterPro" id="IPR036866">
    <property type="entry name" value="RibonucZ/Hydroxyglut_hydro"/>
</dbReference>